<keyword evidence="1" id="KW-0472">Membrane</keyword>
<organism evidence="2 3">
    <name type="scientific">Parascaris equorum</name>
    <name type="common">Equine roundworm</name>
    <dbReference type="NCBI Taxonomy" id="6256"/>
    <lineage>
        <taxon>Eukaryota</taxon>
        <taxon>Metazoa</taxon>
        <taxon>Ecdysozoa</taxon>
        <taxon>Nematoda</taxon>
        <taxon>Chromadorea</taxon>
        <taxon>Rhabditida</taxon>
        <taxon>Spirurina</taxon>
        <taxon>Ascaridomorpha</taxon>
        <taxon>Ascaridoidea</taxon>
        <taxon>Ascarididae</taxon>
        <taxon>Parascaris</taxon>
    </lineage>
</organism>
<sequence>MEVMEEFGLIGLPKILLLLSAKFILIVVLTEGRAHHLRFFDSEVEASRCRCCEKAFLTQMGMLLPDGIGVSCTRAIATSAPPKNDQKTEKRTFGPLSDDDRIFTNLYGRHDYRLKGALARVRKISALPHCDDILFG</sequence>
<keyword evidence="1" id="KW-1133">Transmembrane helix</keyword>
<keyword evidence="2" id="KW-1185">Reference proteome</keyword>
<dbReference type="WBParaSite" id="PEQ_0001118101-mRNA-1">
    <property type="protein sequence ID" value="PEQ_0001118101-mRNA-1"/>
    <property type="gene ID" value="PEQ_0001118101"/>
</dbReference>
<reference evidence="3" key="1">
    <citation type="submission" date="2022-11" db="UniProtKB">
        <authorList>
            <consortium name="WormBaseParasite"/>
        </authorList>
    </citation>
    <scope>IDENTIFICATION</scope>
</reference>
<dbReference type="AlphaFoldDB" id="A0A914SAM3"/>
<protein>
    <submittedName>
        <fullName evidence="3">Uncharacterized protein</fullName>
    </submittedName>
</protein>
<feature type="transmembrane region" description="Helical" evidence="1">
    <location>
        <begin position="12"/>
        <end position="30"/>
    </location>
</feature>
<evidence type="ECO:0000313" key="2">
    <source>
        <dbReference type="Proteomes" id="UP000887564"/>
    </source>
</evidence>
<accession>A0A914SAM3</accession>
<dbReference type="Proteomes" id="UP000887564">
    <property type="component" value="Unplaced"/>
</dbReference>
<evidence type="ECO:0000256" key="1">
    <source>
        <dbReference type="SAM" id="Phobius"/>
    </source>
</evidence>
<keyword evidence="1" id="KW-0812">Transmembrane</keyword>
<proteinExistence type="predicted"/>
<evidence type="ECO:0000313" key="3">
    <source>
        <dbReference type="WBParaSite" id="PEQ_0001118101-mRNA-1"/>
    </source>
</evidence>
<name>A0A914SAM3_PAREQ</name>